<feature type="domain" description="MULE transposase" evidence="10">
    <location>
        <begin position="99"/>
        <end position="171"/>
    </location>
</feature>
<dbReference type="Pfam" id="PF03083">
    <property type="entry name" value="MtN3_slv"/>
    <property type="match status" value="2"/>
</dbReference>
<dbReference type="FunFam" id="1.20.1280.290:FF:000002">
    <property type="entry name" value="Bidirectional sugar transporter SWEET"/>
    <property type="match status" value="1"/>
</dbReference>
<dbReference type="GO" id="GO:0016020">
    <property type="term" value="C:membrane"/>
    <property type="evidence" value="ECO:0007669"/>
    <property type="project" value="InterPro"/>
</dbReference>
<comment type="similarity">
    <text evidence="2">Belongs to the SWEET sugar transporter family.</text>
</comment>
<evidence type="ECO:0000256" key="6">
    <source>
        <dbReference type="ARBA" id="ARBA00022737"/>
    </source>
</evidence>
<evidence type="ECO:0000313" key="12">
    <source>
        <dbReference type="Proteomes" id="UP000596660"/>
    </source>
</evidence>
<dbReference type="InterPro" id="IPR018289">
    <property type="entry name" value="MULE_transposase_dom"/>
</dbReference>
<sequence>MKLSGVKVTDSLRVLKKEVGGSPNLCFTASDAYNALSSEKAAQIEGCDGNQLIKYFAKRHVDETDFYYDFEQDDSGALVSFFWRDGRMMRDYHYFGDLLVFDTTYRTNKYGMICAPFVGMNHHGNNVMFGMGFILNERTESFDWLFDTFLHSMGRKSPITIMTDQAQAIAAVAVAYSALKDAAGVAGNIFAFGLFVSPIPTFRRIIRNGSTEEFSGLPYIYTLLNCMICAWYGSPFVSVDNILITTVNSTGAIFQIVYISLFIAYAERVRKMKMLGFLSAVVVSFAILVTLSLRVFDFNSRQIFVGFLSCASLISMFASPLFIIRLVIRTKSVEYMPFYLSLSSFLMSMSFFTYGMLNWDAFIYVPNGIGALLAIIQLGLYGYYSNKANEEHEPLIVSYS</sequence>
<name>A0A803LJ00_CHEQI</name>
<reference evidence="11" key="2">
    <citation type="submission" date="2021-03" db="UniProtKB">
        <authorList>
            <consortium name="EnsemblPlants"/>
        </authorList>
    </citation>
    <scope>IDENTIFICATION</scope>
</reference>
<dbReference type="Gramene" id="AUR62013947-RA">
    <property type="protein sequence ID" value="AUR62013947-RA:cds"/>
    <property type="gene ID" value="AUR62013947"/>
</dbReference>
<feature type="transmembrane region" description="Helical" evidence="9">
    <location>
        <begin position="242"/>
        <end position="263"/>
    </location>
</feature>
<dbReference type="InterPro" id="IPR004316">
    <property type="entry name" value="SWEET_rpt"/>
</dbReference>
<keyword evidence="4" id="KW-0762">Sugar transport</keyword>
<evidence type="ECO:0000256" key="9">
    <source>
        <dbReference type="SAM" id="Phobius"/>
    </source>
</evidence>
<feature type="transmembrane region" description="Helical" evidence="9">
    <location>
        <begin position="302"/>
        <end position="324"/>
    </location>
</feature>
<proteinExistence type="inferred from homology"/>
<evidence type="ECO:0000256" key="2">
    <source>
        <dbReference type="ARBA" id="ARBA00007809"/>
    </source>
</evidence>
<dbReference type="GO" id="GO:0051260">
    <property type="term" value="P:protein homooligomerization"/>
    <property type="evidence" value="ECO:0007669"/>
    <property type="project" value="UniProtKB-ARBA"/>
</dbReference>
<feature type="transmembrane region" description="Helical" evidence="9">
    <location>
        <begin position="363"/>
        <end position="384"/>
    </location>
</feature>
<evidence type="ECO:0000256" key="3">
    <source>
        <dbReference type="ARBA" id="ARBA00022448"/>
    </source>
</evidence>
<accession>A0A803LJ00</accession>
<feature type="transmembrane region" description="Helical" evidence="9">
    <location>
        <begin position="336"/>
        <end position="357"/>
    </location>
</feature>
<feature type="transmembrane region" description="Helical" evidence="9">
    <location>
        <begin position="275"/>
        <end position="296"/>
    </location>
</feature>
<evidence type="ECO:0000259" key="10">
    <source>
        <dbReference type="Pfam" id="PF10551"/>
    </source>
</evidence>
<evidence type="ECO:0000313" key="11">
    <source>
        <dbReference type="EnsemblPlants" id="AUR62013947-RA:cds"/>
    </source>
</evidence>
<keyword evidence="6" id="KW-0677">Repeat</keyword>
<keyword evidence="5 9" id="KW-0812">Transmembrane</keyword>
<dbReference type="FunFam" id="1.20.1280.290:FF:000001">
    <property type="entry name" value="Bidirectional sugar transporter SWEET"/>
    <property type="match status" value="1"/>
</dbReference>
<dbReference type="AlphaFoldDB" id="A0A803LJ00"/>
<evidence type="ECO:0000256" key="1">
    <source>
        <dbReference type="ARBA" id="ARBA00004127"/>
    </source>
</evidence>
<keyword evidence="3" id="KW-0813">Transport</keyword>
<dbReference type="GO" id="GO:0012505">
    <property type="term" value="C:endomembrane system"/>
    <property type="evidence" value="ECO:0007669"/>
    <property type="project" value="UniProtKB-SubCell"/>
</dbReference>
<keyword evidence="7 9" id="KW-1133">Transmembrane helix</keyword>
<keyword evidence="12" id="KW-1185">Reference proteome</keyword>
<organism evidence="11 12">
    <name type="scientific">Chenopodium quinoa</name>
    <name type="common">Quinoa</name>
    <dbReference type="NCBI Taxonomy" id="63459"/>
    <lineage>
        <taxon>Eukaryota</taxon>
        <taxon>Viridiplantae</taxon>
        <taxon>Streptophyta</taxon>
        <taxon>Embryophyta</taxon>
        <taxon>Tracheophyta</taxon>
        <taxon>Spermatophyta</taxon>
        <taxon>Magnoliopsida</taxon>
        <taxon>eudicotyledons</taxon>
        <taxon>Gunneridae</taxon>
        <taxon>Pentapetalae</taxon>
        <taxon>Caryophyllales</taxon>
        <taxon>Chenopodiaceae</taxon>
        <taxon>Chenopodioideae</taxon>
        <taxon>Atripliceae</taxon>
        <taxon>Chenopodium</taxon>
    </lineage>
</organism>
<feature type="transmembrane region" description="Helical" evidence="9">
    <location>
        <begin position="218"/>
        <end position="236"/>
    </location>
</feature>
<reference evidence="11" key="1">
    <citation type="journal article" date="2017" name="Nature">
        <title>The genome of Chenopodium quinoa.</title>
        <authorList>
            <person name="Jarvis D.E."/>
            <person name="Ho Y.S."/>
            <person name="Lightfoot D.J."/>
            <person name="Schmoeckel S.M."/>
            <person name="Li B."/>
            <person name="Borm T.J.A."/>
            <person name="Ohyanagi H."/>
            <person name="Mineta K."/>
            <person name="Michell C.T."/>
            <person name="Saber N."/>
            <person name="Kharbatia N.M."/>
            <person name="Rupper R.R."/>
            <person name="Sharp A.R."/>
            <person name="Dally N."/>
            <person name="Boughton B.A."/>
            <person name="Woo Y.H."/>
            <person name="Gao G."/>
            <person name="Schijlen E.G.W.M."/>
            <person name="Guo X."/>
            <person name="Momin A.A."/>
            <person name="Negrao S."/>
            <person name="Al-Babili S."/>
            <person name="Gehring C."/>
            <person name="Roessner U."/>
            <person name="Jung C."/>
            <person name="Murphy K."/>
            <person name="Arold S.T."/>
            <person name="Gojobori T."/>
            <person name="van der Linden C.G."/>
            <person name="van Loo E.N."/>
            <person name="Jellen E.N."/>
            <person name="Maughan P.J."/>
            <person name="Tester M."/>
        </authorList>
    </citation>
    <scope>NUCLEOTIDE SEQUENCE [LARGE SCALE GENOMIC DNA]</scope>
    <source>
        <strain evidence="11">cv. PI 614886</strain>
    </source>
</reference>
<comment type="subcellular location">
    <subcellularLocation>
        <location evidence="1">Endomembrane system</location>
        <topology evidence="1">Multi-pass membrane protein</topology>
    </subcellularLocation>
</comment>
<dbReference type="EnsemblPlants" id="AUR62013947-RA">
    <property type="protein sequence ID" value="AUR62013947-RA:cds"/>
    <property type="gene ID" value="AUR62013947"/>
</dbReference>
<evidence type="ECO:0000256" key="8">
    <source>
        <dbReference type="ARBA" id="ARBA00023136"/>
    </source>
</evidence>
<evidence type="ECO:0000256" key="7">
    <source>
        <dbReference type="ARBA" id="ARBA00022989"/>
    </source>
</evidence>
<dbReference type="PANTHER" id="PTHR47718">
    <property type="entry name" value="OS01G0519700 PROTEIN"/>
    <property type="match status" value="1"/>
</dbReference>
<dbReference type="Pfam" id="PF10551">
    <property type="entry name" value="MULE"/>
    <property type="match status" value="1"/>
</dbReference>
<protein>
    <recommendedName>
        <fullName evidence="10">MULE transposase domain-containing protein</fullName>
    </recommendedName>
</protein>
<dbReference type="Proteomes" id="UP000596660">
    <property type="component" value="Unplaced"/>
</dbReference>
<evidence type="ECO:0000256" key="4">
    <source>
        <dbReference type="ARBA" id="ARBA00022597"/>
    </source>
</evidence>
<feature type="transmembrane region" description="Helical" evidence="9">
    <location>
        <begin position="185"/>
        <end position="206"/>
    </location>
</feature>
<dbReference type="PANTHER" id="PTHR47718:SF17">
    <property type="entry name" value="PROTEIN FAR1-RELATED SEQUENCE 5-LIKE"/>
    <property type="match status" value="1"/>
</dbReference>
<keyword evidence="8 9" id="KW-0472">Membrane</keyword>
<dbReference type="Gene3D" id="1.20.1280.290">
    <property type="match status" value="2"/>
</dbReference>
<evidence type="ECO:0000256" key="5">
    <source>
        <dbReference type="ARBA" id="ARBA00022692"/>
    </source>
</evidence>